<dbReference type="InterPro" id="IPR052743">
    <property type="entry name" value="Glutaminase_GtaA"/>
</dbReference>
<dbReference type="PANTHER" id="PTHR31987:SF1">
    <property type="entry name" value="GLUTAMINASE A"/>
    <property type="match status" value="1"/>
</dbReference>
<accession>A0A9W8MSA7</accession>
<comment type="caution">
    <text evidence="3">The sequence shown here is derived from an EMBL/GenBank/DDBJ whole genome shotgun (WGS) entry which is preliminary data.</text>
</comment>
<dbReference type="Proteomes" id="UP001148786">
    <property type="component" value="Unassembled WGS sequence"/>
</dbReference>
<evidence type="ECO:0008006" key="5">
    <source>
        <dbReference type="Google" id="ProtNLM"/>
    </source>
</evidence>
<dbReference type="InterPro" id="IPR032514">
    <property type="entry name" value="GtaA_central"/>
</dbReference>
<evidence type="ECO:0000259" key="1">
    <source>
        <dbReference type="Pfam" id="PF16335"/>
    </source>
</evidence>
<protein>
    <recommendedName>
        <fullName evidence="5">DUF1793-domain-containing protein</fullName>
    </recommendedName>
</protein>
<feature type="domain" description="Glutaminase A central" evidence="1">
    <location>
        <begin position="200"/>
        <end position="486"/>
    </location>
</feature>
<keyword evidence="4" id="KW-1185">Reference proteome</keyword>
<dbReference type="GO" id="GO:0005975">
    <property type="term" value="P:carbohydrate metabolic process"/>
    <property type="evidence" value="ECO:0007669"/>
    <property type="project" value="InterPro"/>
</dbReference>
<dbReference type="PANTHER" id="PTHR31987">
    <property type="entry name" value="GLUTAMINASE A-RELATED"/>
    <property type="match status" value="1"/>
</dbReference>
<organism evidence="3 4">
    <name type="scientific">Agrocybe chaxingu</name>
    <dbReference type="NCBI Taxonomy" id="84603"/>
    <lineage>
        <taxon>Eukaryota</taxon>
        <taxon>Fungi</taxon>
        <taxon>Dikarya</taxon>
        <taxon>Basidiomycota</taxon>
        <taxon>Agaricomycotina</taxon>
        <taxon>Agaricomycetes</taxon>
        <taxon>Agaricomycetidae</taxon>
        <taxon>Agaricales</taxon>
        <taxon>Agaricineae</taxon>
        <taxon>Strophariaceae</taxon>
        <taxon>Agrocybe</taxon>
    </lineage>
</organism>
<dbReference type="SUPFAM" id="SSF48208">
    <property type="entry name" value="Six-hairpin glycosidases"/>
    <property type="match status" value="1"/>
</dbReference>
<dbReference type="Pfam" id="PF17168">
    <property type="entry name" value="DUF5127"/>
    <property type="match status" value="1"/>
</dbReference>
<dbReference type="InterPro" id="IPR033433">
    <property type="entry name" value="GtaA_N"/>
</dbReference>
<evidence type="ECO:0000313" key="3">
    <source>
        <dbReference type="EMBL" id="KAJ3498050.1"/>
    </source>
</evidence>
<dbReference type="Pfam" id="PF16335">
    <property type="entry name" value="GtaA_6_Hairpin"/>
    <property type="match status" value="1"/>
</dbReference>
<proteinExistence type="predicted"/>
<gene>
    <name evidence="3" type="ORF">NLJ89_g10269</name>
</gene>
<name>A0A9W8MSA7_9AGAR</name>
<dbReference type="InterPro" id="IPR008928">
    <property type="entry name" value="6-hairpin_glycosidase_sf"/>
</dbReference>
<dbReference type="AlphaFoldDB" id="A0A9W8MSA7"/>
<feature type="domain" description="Glutaminase A N-terminal" evidence="2">
    <location>
        <begin position="1"/>
        <end position="195"/>
    </location>
</feature>
<sequence length="491" mass="53872">MTVSAESRDGAAHSVQVYSDISAEWVSGDNSLIANWSTTTGGIVTHQVQLATPVPLSEVNDHTQYGSAFYSTPNTSSATFQSGADVVVRAQFINSGILLNTRDTNFRAVSNNWPVFALAHDLGLVTAATEPVVFSVGHIRDPVIRYIVANGAIQQRHLYIWSQFLSPADIISSFLGDYNNALARAQAFDTKVQNDANKVSADYTGIVELSIRQAFGTIEFTISKNADGSFKADDILVFMKEISSNGNMNTVDVIFPAWPLFLYTNPAIGKYLLEALFRYQATGQYPNKFSIHDLGARYPNATGHNDGNDEHMPVEESGNMVIMSLSYAEKTGDHSHIQQYSALLDQWAQFLIEDSLIPANQISTDDFAGPLANQTNLAIKGIIGIRAMAEIENMLGNTAKAANYSAIASDYVRQWQTLSSSSSGQHLTLSYGNSSSWGLSYNLFADKMLKLNLFPESVYTMQTAWYKTVAQPFGVPLDTRHTYTKSGTYFL</sequence>
<dbReference type="EMBL" id="JANKHO010001822">
    <property type="protein sequence ID" value="KAJ3498050.1"/>
    <property type="molecule type" value="Genomic_DNA"/>
</dbReference>
<evidence type="ECO:0000313" key="4">
    <source>
        <dbReference type="Proteomes" id="UP001148786"/>
    </source>
</evidence>
<reference evidence="3" key="1">
    <citation type="submission" date="2022-07" db="EMBL/GenBank/DDBJ databases">
        <title>Genome Sequence of Agrocybe chaxingu.</title>
        <authorList>
            <person name="Buettner E."/>
        </authorList>
    </citation>
    <scope>NUCLEOTIDE SEQUENCE</scope>
    <source>
        <strain evidence="3">MP-N11</strain>
    </source>
</reference>
<dbReference type="OrthoDB" id="3918848at2759"/>
<evidence type="ECO:0000259" key="2">
    <source>
        <dbReference type="Pfam" id="PF17168"/>
    </source>
</evidence>